<dbReference type="EMBL" id="SADE01000001">
    <property type="protein sequence ID" value="RVU38049.1"/>
    <property type="molecule type" value="Genomic_DNA"/>
</dbReference>
<dbReference type="Pfam" id="PF03704">
    <property type="entry name" value="BTAD"/>
    <property type="match status" value="1"/>
</dbReference>
<evidence type="ECO:0000256" key="1">
    <source>
        <dbReference type="SAM" id="MobiDB-lite"/>
    </source>
</evidence>
<dbReference type="SMART" id="SM01043">
    <property type="entry name" value="BTAD"/>
    <property type="match status" value="1"/>
</dbReference>
<dbReference type="Gene3D" id="1.25.40.10">
    <property type="entry name" value="Tetratricopeptide repeat domain"/>
    <property type="match status" value="2"/>
</dbReference>
<accession>A0A437QU79</accession>
<dbReference type="Gene3D" id="3.40.50.10070">
    <property type="entry name" value="TolB, N-terminal domain"/>
    <property type="match status" value="1"/>
</dbReference>
<sequence length="684" mass="75688">MSAVLHLDLLGGYRASAGPDGLPIDFPTKKSALLLVPIVIEQPAPSRDRLAALFWSNRQEQQGRGSLRQAIFTMRTTLRGAGAPAPVTQQDRVFMPPETAVCDVVDFRNAAQGSTIEDLENARRLYKGPFLGTVRLPDPEFAAWVEETRETLLRAAEAVGVDLAALYREAGNHSAAIDALDWVLSLDPIREDVHRSLMRLHLEAGNRTLALRQYRNCVSVLERELGVNPDFETQALFQAISIGASTTSAGTVPAPSVAARQPAEQPRSPSAKTEAKPPSPSHPMVAVLPFSLLSDAAEAAQLGEGLFEDLTSDLPKFHQIKCKARNAALSAIESGIPRNKIGASVMANYVVDGSIRISGNRVRVNAQLVEVASGVQLWSDRYTVDMEDIFDTQDRLTQRIVVAVTNQLKHEMLTLAQRKTSAEMTPYDCWLTGFSLVLNGTEDHTRRAKKLFERALELDPYYARGHCGMSLAYFNEWGAHAWPNWNEAIEKAYAHADEAVRLSEADHVGQTLLGRAHIYRREYDRGQRYLERSYALNPYGTDMLATAALSWSFLGDHRRAHDLASRAIELHPSPPDWYYGGIALSLFMTGKAAEARKIRERSPKAYPDTLAFLAADYAMEGDMARARTYAARFHEDFSTQVLGGRQPVEGEILEWIRHANPFRLEKDARLMEEAMSAAGVGKAV</sequence>
<proteinExistence type="predicted"/>
<dbReference type="Gene3D" id="1.10.10.10">
    <property type="entry name" value="Winged helix-like DNA-binding domain superfamily/Winged helix DNA-binding domain"/>
    <property type="match status" value="1"/>
</dbReference>
<feature type="domain" description="Bacterial transcriptional activator" evidence="2">
    <location>
        <begin position="102"/>
        <end position="241"/>
    </location>
</feature>
<dbReference type="RefSeq" id="WP_127763421.1">
    <property type="nucleotide sequence ID" value="NZ_SADE01000001.1"/>
</dbReference>
<dbReference type="SUPFAM" id="SSF48452">
    <property type="entry name" value="TPR-like"/>
    <property type="match status" value="2"/>
</dbReference>
<name>A0A437QU79_9PROT</name>
<evidence type="ECO:0000313" key="3">
    <source>
        <dbReference type="EMBL" id="RVU38049.1"/>
    </source>
</evidence>
<protein>
    <recommendedName>
        <fullName evidence="2">Bacterial transcriptional activator domain-containing protein</fullName>
    </recommendedName>
</protein>
<dbReference type="InterPro" id="IPR005158">
    <property type="entry name" value="BTAD"/>
</dbReference>
<dbReference type="SUPFAM" id="SSF52964">
    <property type="entry name" value="TolB, N-terminal domain"/>
    <property type="match status" value="1"/>
</dbReference>
<dbReference type="AlphaFoldDB" id="A0A437QU79"/>
<feature type="region of interest" description="Disordered" evidence="1">
    <location>
        <begin position="248"/>
        <end position="281"/>
    </location>
</feature>
<reference evidence="4" key="1">
    <citation type="submission" date="2019-01" db="EMBL/GenBank/DDBJ databases">
        <title>Gri0909 isolated from a small marine red alga.</title>
        <authorList>
            <person name="Kim J."/>
            <person name="Jeong S.E."/>
            <person name="Jeon C.O."/>
        </authorList>
    </citation>
    <scope>NUCLEOTIDE SEQUENCE [LARGE SCALE GENOMIC DNA]</scope>
    <source>
        <strain evidence="4">Gri0909</strain>
    </source>
</reference>
<evidence type="ECO:0000259" key="2">
    <source>
        <dbReference type="SMART" id="SM01043"/>
    </source>
</evidence>
<comment type="caution">
    <text evidence="3">The sequence shown here is derived from an EMBL/GenBank/DDBJ whole genome shotgun (WGS) entry which is preliminary data.</text>
</comment>
<evidence type="ECO:0000313" key="4">
    <source>
        <dbReference type="Proteomes" id="UP000287447"/>
    </source>
</evidence>
<dbReference type="Proteomes" id="UP000287447">
    <property type="component" value="Unassembled WGS sequence"/>
</dbReference>
<dbReference type="InterPro" id="IPR036388">
    <property type="entry name" value="WH-like_DNA-bd_sf"/>
</dbReference>
<dbReference type="InterPro" id="IPR051677">
    <property type="entry name" value="AfsR-DnrI-RedD_regulator"/>
</dbReference>
<keyword evidence="4" id="KW-1185">Reference proteome</keyword>
<dbReference type="PANTHER" id="PTHR35807">
    <property type="entry name" value="TRANSCRIPTIONAL REGULATOR REDD-RELATED"/>
    <property type="match status" value="1"/>
</dbReference>
<organism evidence="3 4">
    <name type="scientific">Hwanghaeella grinnelliae</name>
    <dbReference type="NCBI Taxonomy" id="2500179"/>
    <lineage>
        <taxon>Bacteria</taxon>
        <taxon>Pseudomonadati</taxon>
        <taxon>Pseudomonadota</taxon>
        <taxon>Alphaproteobacteria</taxon>
        <taxon>Rhodospirillales</taxon>
        <taxon>Rhodospirillaceae</taxon>
        <taxon>Hwanghaeella</taxon>
    </lineage>
</organism>
<gene>
    <name evidence="3" type="ORF">EOI86_01725</name>
</gene>
<dbReference type="InterPro" id="IPR011990">
    <property type="entry name" value="TPR-like_helical_dom_sf"/>
</dbReference>
<dbReference type="OrthoDB" id="649979at2"/>